<dbReference type="Gene3D" id="6.20.330.10">
    <property type="match status" value="1"/>
</dbReference>
<dbReference type="CDD" id="cd07023">
    <property type="entry name" value="S49_Sppa_N_C"/>
    <property type="match status" value="1"/>
</dbReference>
<evidence type="ECO:0000256" key="6">
    <source>
        <dbReference type="ARBA" id="ARBA00023136"/>
    </source>
</evidence>
<comment type="caution">
    <text evidence="9">The sequence shown here is derived from an EMBL/GenBank/DDBJ whole genome shotgun (WGS) entry which is preliminary data.</text>
</comment>
<dbReference type="GO" id="GO:0006465">
    <property type="term" value="P:signal peptide processing"/>
    <property type="evidence" value="ECO:0007669"/>
    <property type="project" value="InterPro"/>
</dbReference>
<evidence type="ECO:0000256" key="2">
    <source>
        <dbReference type="ARBA" id="ARBA00008683"/>
    </source>
</evidence>
<keyword evidence="6" id="KW-0472">Membrane</keyword>
<dbReference type="OrthoDB" id="45421at2759"/>
<evidence type="ECO:0000256" key="3">
    <source>
        <dbReference type="ARBA" id="ARBA00022670"/>
    </source>
</evidence>
<proteinExistence type="inferred from homology"/>
<evidence type="ECO:0000313" key="10">
    <source>
        <dbReference type="Proteomes" id="UP001153076"/>
    </source>
</evidence>
<organism evidence="9 10">
    <name type="scientific">Carnegiea gigantea</name>
    <dbReference type="NCBI Taxonomy" id="171969"/>
    <lineage>
        <taxon>Eukaryota</taxon>
        <taxon>Viridiplantae</taxon>
        <taxon>Streptophyta</taxon>
        <taxon>Embryophyta</taxon>
        <taxon>Tracheophyta</taxon>
        <taxon>Spermatophyta</taxon>
        <taxon>Magnoliopsida</taxon>
        <taxon>eudicotyledons</taxon>
        <taxon>Gunneridae</taxon>
        <taxon>Pentapetalae</taxon>
        <taxon>Caryophyllales</taxon>
        <taxon>Cactineae</taxon>
        <taxon>Cactaceae</taxon>
        <taxon>Cactoideae</taxon>
        <taxon>Echinocereeae</taxon>
        <taxon>Carnegiea</taxon>
    </lineage>
</organism>
<comment type="similarity">
    <text evidence="2">Belongs to the peptidase S49 family.</text>
</comment>
<evidence type="ECO:0000256" key="5">
    <source>
        <dbReference type="ARBA" id="ARBA00022825"/>
    </source>
</evidence>
<keyword evidence="3" id="KW-0645">Protease</keyword>
<dbReference type="AlphaFoldDB" id="A0A9Q1KYV8"/>
<dbReference type="PANTHER" id="PTHR33209:SF1">
    <property type="entry name" value="PEPTIDASE S49 DOMAIN-CONTAINING PROTEIN"/>
    <property type="match status" value="1"/>
</dbReference>
<dbReference type="NCBIfam" id="TIGR00706">
    <property type="entry name" value="SppA_dom"/>
    <property type="match status" value="1"/>
</dbReference>
<protein>
    <recommendedName>
        <fullName evidence="8">Peptidase S49 domain-containing protein</fullName>
    </recommendedName>
</protein>
<keyword evidence="5" id="KW-0720">Serine protease</keyword>
<evidence type="ECO:0000313" key="9">
    <source>
        <dbReference type="EMBL" id="KAJ8452224.1"/>
    </source>
</evidence>
<dbReference type="InterPro" id="IPR047217">
    <property type="entry name" value="S49_SppA_67K_type_N"/>
</dbReference>
<evidence type="ECO:0000259" key="8">
    <source>
        <dbReference type="Pfam" id="PF01343"/>
    </source>
</evidence>
<dbReference type="EMBL" id="JAKOGI010000005">
    <property type="protein sequence ID" value="KAJ8452224.1"/>
    <property type="molecule type" value="Genomic_DNA"/>
</dbReference>
<comment type="subcellular location">
    <subcellularLocation>
        <location evidence="1">Membrane</location>
    </subcellularLocation>
</comment>
<keyword evidence="10" id="KW-1185">Reference proteome</keyword>
<evidence type="ECO:0000256" key="7">
    <source>
        <dbReference type="PIRSR" id="PIRSR001217-1"/>
    </source>
</evidence>
<dbReference type="GO" id="GO:0016020">
    <property type="term" value="C:membrane"/>
    <property type="evidence" value="ECO:0007669"/>
    <property type="project" value="UniProtKB-SubCell"/>
</dbReference>
<dbReference type="GO" id="GO:0008236">
    <property type="term" value="F:serine-type peptidase activity"/>
    <property type="evidence" value="ECO:0007669"/>
    <property type="project" value="UniProtKB-KW"/>
</dbReference>
<dbReference type="InterPro" id="IPR047272">
    <property type="entry name" value="S49_SppA_C"/>
</dbReference>
<dbReference type="PIRSF" id="PIRSF001217">
    <property type="entry name" value="Protease_4_SppA"/>
    <property type="match status" value="1"/>
</dbReference>
<gene>
    <name evidence="9" type="ORF">Cgig2_006029</name>
</gene>
<dbReference type="PANTHER" id="PTHR33209">
    <property type="entry name" value="PROTEASE 4"/>
    <property type="match status" value="1"/>
</dbReference>
<dbReference type="CDD" id="cd07018">
    <property type="entry name" value="S49_SppA_67K_type"/>
    <property type="match status" value="1"/>
</dbReference>
<dbReference type="Pfam" id="PF01343">
    <property type="entry name" value="Peptidase_S49"/>
    <property type="match status" value="2"/>
</dbReference>
<dbReference type="InterPro" id="IPR002142">
    <property type="entry name" value="Peptidase_S49"/>
</dbReference>
<dbReference type="Proteomes" id="UP001153076">
    <property type="component" value="Unassembled WGS sequence"/>
</dbReference>
<feature type="domain" description="Peptidase S49" evidence="8">
    <location>
        <begin position="177"/>
        <end position="328"/>
    </location>
</feature>
<accession>A0A9Q1KYV8</accession>
<dbReference type="InterPro" id="IPR029045">
    <property type="entry name" value="ClpP/crotonase-like_dom_sf"/>
</dbReference>
<feature type="domain" description="Peptidase S49" evidence="8">
    <location>
        <begin position="428"/>
        <end position="579"/>
    </location>
</feature>
<dbReference type="InterPro" id="IPR004634">
    <property type="entry name" value="Pept_S49_pIV"/>
</dbReference>
<feature type="active site" description="Proton donor/acceptor" evidence="7">
    <location>
        <position position="245"/>
    </location>
</feature>
<reference evidence="9" key="1">
    <citation type="submission" date="2022-04" db="EMBL/GenBank/DDBJ databases">
        <title>Carnegiea gigantea Genome sequencing and assembly v2.</title>
        <authorList>
            <person name="Copetti D."/>
            <person name="Sanderson M.J."/>
            <person name="Burquez A."/>
            <person name="Wojciechowski M.F."/>
        </authorList>
    </citation>
    <scope>NUCLEOTIDE SEQUENCE</scope>
    <source>
        <strain evidence="9">SGP5-SGP5p</strain>
        <tissue evidence="9">Aerial part</tissue>
    </source>
</reference>
<dbReference type="InterPro" id="IPR004635">
    <property type="entry name" value="Pept_S49_SppA"/>
</dbReference>
<evidence type="ECO:0000256" key="1">
    <source>
        <dbReference type="ARBA" id="ARBA00004370"/>
    </source>
</evidence>
<name>A0A9Q1KYV8_9CARY</name>
<evidence type="ECO:0000256" key="4">
    <source>
        <dbReference type="ARBA" id="ARBA00022801"/>
    </source>
</evidence>
<sequence length="660" mass="73331">MSKLLHYTRRLHLLCHHRRAFLYPLSASAPLPYSPPFATTSESSFFSFSSPAFGRNLSTGASDSGNGGKKEAQEYPSGEFECREFSAWEKFLVRCRMLIALPWEYVPKGSVLTMKLRGQVIDQLKTPFAPALSLPQICENFVKAAYDPRISGVYLQIEGLKCGWGKLEEIRRHILDFRKSGKLIVAYLPTFGEKEYYLACACEELYAPPSAYFQLYGLTVQALFLGGTFEKVGVEPQVERIGKYKMAGDQLMCKSISPENREMLTTLLDSIYGNWLEKISAAKGKRREDVEKFINEGVYQIERLKEEGWITDISYEDEVISRLKKSLGLPEEKKLPMVDYRLYSGVRNWTLGLSGGKEQIAVIRASGSIRRFRGPLSAPTAGIIAEQLIQKIRSVRESKRYKAVVIRIDSPGGDALASDLLWREIRLLAARKPVIASLADVAASGGYYIAMAAGTIVAENLTLTGSIGVVKGKFSLSKLYEKIGINKEIISRGKYAELTAAEQRPFRPEEAELFAKSAQYAYTQFRDKAAYSRSIPVDKMEENAQGRVWTGSEAVSRGLVDAIGGMSRAVAIAKQKANIPPENKLTLVELSRPSPSLPEILTGIGSTLLGVDRTVKTLLQDLTSSEEIQARMDGIIFEKLEDSSCANPLYAMLKDYLGSL</sequence>
<dbReference type="Gene3D" id="3.90.226.10">
    <property type="entry name" value="2-enoyl-CoA Hydratase, Chain A, domain 1"/>
    <property type="match status" value="3"/>
</dbReference>
<dbReference type="SUPFAM" id="SSF52096">
    <property type="entry name" value="ClpP/crotonase"/>
    <property type="match status" value="2"/>
</dbReference>
<keyword evidence="4" id="KW-0378">Hydrolase</keyword>
<feature type="active site" description="Nucleophile" evidence="7">
    <location>
        <position position="444"/>
    </location>
</feature>